<protein>
    <submittedName>
        <fullName evidence="2">Uncharacterized protein</fullName>
    </submittedName>
</protein>
<dbReference type="Proteomes" id="UP001499878">
    <property type="component" value="Unassembled WGS sequence"/>
</dbReference>
<organism evidence="2 3">
    <name type="scientific">Streptomyces thinghirensis</name>
    <dbReference type="NCBI Taxonomy" id="551547"/>
    <lineage>
        <taxon>Bacteria</taxon>
        <taxon>Bacillati</taxon>
        <taxon>Actinomycetota</taxon>
        <taxon>Actinomycetes</taxon>
        <taxon>Kitasatosporales</taxon>
        <taxon>Streptomycetaceae</taxon>
        <taxon>Streptomyces</taxon>
    </lineage>
</organism>
<keyword evidence="3" id="KW-1185">Reference proteome</keyword>
<gene>
    <name evidence="2" type="ORF">GCM10023323_71770</name>
</gene>
<evidence type="ECO:0000256" key="1">
    <source>
        <dbReference type="SAM" id="MobiDB-lite"/>
    </source>
</evidence>
<comment type="caution">
    <text evidence="2">The sequence shown here is derived from an EMBL/GenBank/DDBJ whole genome shotgun (WGS) entry which is preliminary data.</text>
</comment>
<dbReference type="EMBL" id="BAABJR010000028">
    <property type="protein sequence ID" value="GAA5216895.1"/>
    <property type="molecule type" value="Genomic_DNA"/>
</dbReference>
<reference evidence="3" key="1">
    <citation type="journal article" date="2019" name="Int. J. Syst. Evol. Microbiol.">
        <title>The Global Catalogue of Microorganisms (GCM) 10K type strain sequencing project: providing services to taxonomists for standard genome sequencing and annotation.</title>
        <authorList>
            <consortium name="The Broad Institute Genomics Platform"/>
            <consortium name="The Broad Institute Genome Sequencing Center for Infectious Disease"/>
            <person name="Wu L."/>
            <person name="Ma J."/>
        </authorList>
    </citation>
    <scope>NUCLEOTIDE SEQUENCE [LARGE SCALE GENOMIC DNA]</scope>
    <source>
        <strain evidence="3">JCM 18306</strain>
    </source>
</reference>
<feature type="compositionally biased region" description="Basic and acidic residues" evidence="1">
    <location>
        <begin position="409"/>
        <end position="453"/>
    </location>
</feature>
<accession>A0ABP9TFG4</accession>
<feature type="region of interest" description="Disordered" evidence="1">
    <location>
        <begin position="318"/>
        <end position="345"/>
    </location>
</feature>
<evidence type="ECO:0000313" key="3">
    <source>
        <dbReference type="Proteomes" id="UP001499878"/>
    </source>
</evidence>
<sequence>MRKRSGRPPRFAAVPNETVDDADSLDLQALGLLTVVLRHRDGYEITLHEIAEKYGYARDGLAGAWGLLQVARYIIKVKIQWAGDNQWSTEVVVYDTPATDDEVKELLESIASEPNVRTVKVEPPTKSARERAAKHLAKVEAKRKKKRERRKLDFEVPGQADSGRGRGARRGGADRGSGAAGAAAPAPAKPPRKSAAPKKPTKKKEPGRRLTQSEAAAVKLVEAAFPEQLRALLPSYRPPVLRDAILAALDSRTVDVLVERVKRRWWKHGYEEAAMPGGKGIGSAIGVAVALLRQDCPEPMCEDGVILDSGAACRTCEQRKEDRKHPVPAQRGEDQGGGAPAPRRWKCRTCHTPGKTGVEAPEDGLCGLCRKEEQEAHEAAARLQENLRRAEAERERLARERWNELLEDAYSEHADREQEAAEERERREAAERKRLADAEERRRLQEQIARENPELLAYSQTA</sequence>
<proteinExistence type="predicted"/>
<feature type="compositionally biased region" description="Basic residues" evidence="1">
    <location>
        <begin position="190"/>
        <end position="202"/>
    </location>
</feature>
<feature type="region of interest" description="Disordered" evidence="1">
    <location>
        <begin position="117"/>
        <end position="213"/>
    </location>
</feature>
<evidence type="ECO:0000313" key="2">
    <source>
        <dbReference type="EMBL" id="GAA5216895.1"/>
    </source>
</evidence>
<name>A0ABP9TFG4_9ACTN</name>
<feature type="region of interest" description="Disordered" evidence="1">
    <location>
        <begin position="409"/>
        <end position="462"/>
    </location>
</feature>
<feature type="compositionally biased region" description="Basic and acidic residues" evidence="1">
    <location>
        <begin position="127"/>
        <end position="140"/>
    </location>
</feature>
<dbReference type="RefSeq" id="WP_345637811.1">
    <property type="nucleotide sequence ID" value="NZ_BAABJR010000028.1"/>
</dbReference>